<sequence>MVYTFKPSTATYFPPGIDGEDDDFNADVKSAKLVLTSGEDSATFTLSSAPYKEGQEPKLAVTYEPDNHSNVFKKNNTGEHHGNLMDHVIQHYLENKKGGRRRRSLRRKVSKKMTRRRRMR</sequence>
<dbReference type="EMBL" id="MN740813">
    <property type="protein sequence ID" value="QHU13052.1"/>
    <property type="molecule type" value="Genomic_DNA"/>
</dbReference>
<evidence type="ECO:0000313" key="2">
    <source>
        <dbReference type="EMBL" id="QHU13052.1"/>
    </source>
</evidence>
<reference evidence="2" key="1">
    <citation type="journal article" date="2020" name="Nature">
        <title>Giant virus diversity and host interactions through global metagenomics.</title>
        <authorList>
            <person name="Schulz F."/>
            <person name="Roux S."/>
            <person name="Paez-Espino D."/>
            <person name="Jungbluth S."/>
            <person name="Walsh D.A."/>
            <person name="Denef V.J."/>
            <person name="McMahon K.D."/>
            <person name="Konstantinidis K.T."/>
            <person name="Eloe-Fadrosh E.A."/>
            <person name="Kyrpides N.C."/>
            <person name="Woyke T."/>
        </authorList>
    </citation>
    <scope>NUCLEOTIDE SEQUENCE</scope>
    <source>
        <strain evidence="2">GVMAG-S-1101176-114</strain>
    </source>
</reference>
<feature type="region of interest" description="Disordered" evidence="1">
    <location>
        <begin position="94"/>
        <end position="120"/>
    </location>
</feature>
<organism evidence="2">
    <name type="scientific">viral metagenome</name>
    <dbReference type="NCBI Taxonomy" id="1070528"/>
    <lineage>
        <taxon>unclassified sequences</taxon>
        <taxon>metagenomes</taxon>
        <taxon>organismal metagenomes</taxon>
    </lineage>
</organism>
<protein>
    <submittedName>
        <fullName evidence="2">Uncharacterized protein</fullName>
    </submittedName>
</protein>
<name>A0A6C0K4R5_9ZZZZ</name>
<evidence type="ECO:0000256" key="1">
    <source>
        <dbReference type="SAM" id="MobiDB-lite"/>
    </source>
</evidence>
<dbReference type="AlphaFoldDB" id="A0A6C0K4R5"/>
<accession>A0A6C0K4R5</accession>
<proteinExistence type="predicted"/>
<feature type="compositionally biased region" description="Basic residues" evidence="1">
    <location>
        <begin position="98"/>
        <end position="120"/>
    </location>
</feature>